<feature type="transmembrane region" description="Helical" evidence="1">
    <location>
        <begin position="21"/>
        <end position="45"/>
    </location>
</feature>
<organism evidence="2 3">
    <name type="scientific">Paucibacter sediminis</name>
    <dbReference type="NCBI Taxonomy" id="3019553"/>
    <lineage>
        <taxon>Bacteria</taxon>
        <taxon>Pseudomonadati</taxon>
        <taxon>Pseudomonadota</taxon>
        <taxon>Betaproteobacteria</taxon>
        <taxon>Burkholderiales</taxon>
        <taxon>Sphaerotilaceae</taxon>
        <taxon>Roseateles</taxon>
    </lineage>
</organism>
<dbReference type="EMBL" id="CP116346">
    <property type="protein sequence ID" value="WIT13871.1"/>
    <property type="molecule type" value="Genomic_DNA"/>
</dbReference>
<sequence length="90" mass="10004">MSTLQKAAPTKNYWFPAKRYGWGWGAPCAWQGWLVIAVFLALLAAGTLLPRAEQAPLLFMAYTAALGVALLAICWLKGEPPRWRWGATNR</sequence>
<keyword evidence="3" id="KW-1185">Reference proteome</keyword>
<feature type="transmembrane region" description="Helical" evidence="1">
    <location>
        <begin position="57"/>
        <end position="76"/>
    </location>
</feature>
<evidence type="ECO:0008006" key="4">
    <source>
        <dbReference type="Google" id="ProtNLM"/>
    </source>
</evidence>
<evidence type="ECO:0000313" key="3">
    <source>
        <dbReference type="Proteomes" id="UP001177769"/>
    </source>
</evidence>
<proteinExistence type="predicted"/>
<gene>
    <name evidence="2" type="ORF">PFX98_09670</name>
</gene>
<dbReference type="AlphaFoldDB" id="A0AA95NPM8"/>
<protein>
    <recommendedName>
        <fullName evidence="4">DUF4175 domain-containing protein</fullName>
    </recommendedName>
</protein>
<evidence type="ECO:0000313" key="2">
    <source>
        <dbReference type="EMBL" id="WIT13871.1"/>
    </source>
</evidence>
<dbReference type="RefSeq" id="WP_285234990.1">
    <property type="nucleotide sequence ID" value="NZ_CP116346.1"/>
</dbReference>
<dbReference type="KEGG" id="pais:PFX98_09670"/>
<name>A0AA95NPM8_9BURK</name>
<keyword evidence="1" id="KW-1133">Transmembrane helix</keyword>
<reference evidence="2" key="1">
    <citation type="submission" date="2023-01" db="EMBL/GenBank/DDBJ databases">
        <title>Whole genome sequence of Paucibacter sp. S2-9 isolated from pond sediment.</title>
        <authorList>
            <person name="Jung J.Y."/>
        </authorList>
    </citation>
    <scope>NUCLEOTIDE SEQUENCE</scope>
    <source>
        <strain evidence="2">S2-9</strain>
    </source>
</reference>
<keyword evidence="1" id="KW-0472">Membrane</keyword>
<evidence type="ECO:0000256" key="1">
    <source>
        <dbReference type="SAM" id="Phobius"/>
    </source>
</evidence>
<keyword evidence="1" id="KW-0812">Transmembrane</keyword>
<accession>A0AA95NPM8</accession>
<dbReference type="Proteomes" id="UP001177769">
    <property type="component" value="Chromosome"/>
</dbReference>